<comment type="caution">
    <text evidence="2">The sequence shown here is derived from an EMBL/GenBank/DDBJ whole genome shotgun (WGS) entry which is preliminary data.</text>
</comment>
<dbReference type="Proteomes" id="UP000193285">
    <property type="component" value="Unassembled WGS sequence"/>
</dbReference>
<evidence type="ECO:0000313" key="2">
    <source>
        <dbReference type="EMBL" id="ORW50779.1"/>
    </source>
</evidence>
<dbReference type="EMBL" id="LQPN01000030">
    <property type="protein sequence ID" value="ORW50779.1"/>
    <property type="molecule type" value="Genomic_DNA"/>
</dbReference>
<feature type="transmembrane region" description="Helical" evidence="1">
    <location>
        <begin position="16"/>
        <end position="36"/>
    </location>
</feature>
<dbReference type="RefSeq" id="WP_085244262.1">
    <property type="nucleotide sequence ID" value="NZ_LQPN01000030.1"/>
</dbReference>
<accession>A0A1X2AI13</accession>
<gene>
    <name evidence="2" type="ORF">AWB90_05865</name>
</gene>
<protein>
    <recommendedName>
        <fullName evidence="4">UsfY protein</fullName>
    </recommendedName>
</protein>
<dbReference type="OrthoDB" id="4752017at2"/>
<dbReference type="STRING" id="767916.AWB91_19300"/>
<proteinExistence type="predicted"/>
<reference evidence="2 3" key="1">
    <citation type="journal article" date="2015" name="Emerg. Microbes Infect.">
        <title>Characterization of 17 strains belonging to the Mycobacterium simiae complex and description of Mycobacterium paraense sp. nov.</title>
        <authorList>
            <person name="Fusco da Costa A.R."/>
            <person name="Fedrizzi T."/>
            <person name="Lopes M.L."/>
            <person name="Pecorari M."/>
            <person name="Oliveira da Costa W.L."/>
            <person name="Giacobazzi E."/>
            <person name="da Costa Bahia J.R."/>
            <person name="De Sanctis V."/>
            <person name="Batista Lima K.V."/>
            <person name="Bertorelli R."/>
            <person name="Grottola A."/>
            <person name="Fabio A."/>
            <person name="Mariottini A."/>
            <person name="Ferretti P."/>
            <person name="Di Leva F."/>
            <person name="Fregni Serpini G."/>
            <person name="Tagliazucchi S."/>
            <person name="Rumpianesi F."/>
            <person name="Jousson O."/>
            <person name="Segata N."/>
            <person name="Tortoli E."/>
        </authorList>
    </citation>
    <scope>NUCLEOTIDE SEQUENCE [LARGE SCALE GENOMIC DNA]</scope>
    <source>
        <strain evidence="2 3">IEC33</strain>
    </source>
</reference>
<sequence>MNHIARTRRGAERSPGLVIMGIAVLAFVVCVVNFALGAAGAGVVAASVGLLAFGAGLAWLVMDGRRFRDAERDCGARRPAP</sequence>
<evidence type="ECO:0008006" key="4">
    <source>
        <dbReference type="Google" id="ProtNLM"/>
    </source>
</evidence>
<organism evidence="2 3">
    <name type="scientific">Mycobacterium paraense</name>
    <dbReference type="NCBI Taxonomy" id="767916"/>
    <lineage>
        <taxon>Bacteria</taxon>
        <taxon>Bacillati</taxon>
        <taxon>Actinomycetota</taxon>
        <taxon>Actinomycetes</taxon>
        <taxon>Mycobacteriales</taxon>
        <taxon>Mycobacteriaceae</taxon>
        <taxon>Mycobacterium</taxon>
        <taxon>Mycobacterium simiae complex</taxon>
    </lineage>
</organism>
<feature type="transmembrane region" description="Helical" evidence="1">
    <location>
        <begin position="42"/>
        <end position="62"/>
    </location>
</feature>
<evidence type="ECO:0000256" key="1">
    <source>
        <dbReference type="SAM" id="Phobius"/>
    </source>
</evidence>
<dbReference type="AlphaFoldDB" id="A0A1X2AI13"/>
<keyword evidence="1" id="KW-1133">Transmembrane helix</keyword>
<keyword evidence="1" id="KW-0472">Membrane</keyword>
<keyword evidence="1" id="KW-0812">Transmembrane</keyword>
<evidence type="ECO:0000313" key="3">
    <source>
        <dbReference type="Proteomes" id="UP000193285"/>
    </source>
</evidence>
<name>A0A1X2AI13_9MYCO</name>